<comment type="caution">
    <text evidence="2">The sequence shown here is derived from an EMBL/GenBank/DDBJ whole genome shotgun (WGS) entry which is preliminary data.</text>
</comment>
<feature type="compositionally biased region" description="Low complexity" evidence="1">
    <location>
        <begin position="137"/>
        <end position="153"/>
    </location>
</feature>
<feature type="region of interest" description="Disordered" evidence="1">
    <location>
        <begin position="216"/>
        <end position="236"/>
    </location>
</feature>
<proteinExistence type="predicted"/>
<feature type="region of interest" description="Disordered" evidence="1">
    <location>
        <begin position="80"/>
        <end position="111"/>
    </location>
</feature>
<reference evidence="2 3" key="1">
    <citation type="submission" date="2017-12" db="EMBL/GenBank/DDBJ databases">
        <title>Sequencing the genomes of 1000 Actinobacteria strains.</title>
        <authorList>
            <person name="Klenk H.-P."/>
        </authorList>
    </citation>
    <scope>NUCLEOTIDE SEQUENCE [LARGE SCALE GENOMIC DNA]</scope>
    <source>
        <strain evidence="2 3">DSM 45165</strain>
    </source>
</reference>
<evidence type="ECO:0000256" key="1">
    <source>
        <dbReference type="SAM" id="MobiDB-lite"/>
    </source>
</evidence>
<evidence type="ECO:0000313" key="3">
    <source>
        <dbReference type="Proteomes" id="UP000233750"/>
    </source>
</evidence>
<sequence length="281" mass="28750">MVREAGAPPSATADRGLSAPADSRDFRPVVRECGVESDAGPSAPGDSRPFKPADRGSGIEPSGRSFAAPSAVAAKLLATSSHWPPRSGELSATGDSLAFRPGTESGAAPSVPVCRWLSAPADSRCFEPSPRVREAESPPGSSAPASRSLSAPADNRSASPAPLLRTDRPGPPRGSQRRADPLPGPARCGAAASWSASQVSLTVTGVPWSRAECSNTRSTLGVGRSGGEGVPRDLWTTRPLGTVRPLRPETRRSLSGCAVILAGLACCAGDRKAFASAAIVR</sequence>
<gene>
    <name evidence="2" type="ORF">ATK30_0688</name>
</gene>
<name>A0A2N3X0R2_9PSEU</name>
<dbReference type="AlphaFoldDB" id="A0A2N3X0R2"/>
<accession>A0A2N3X0R2</accession>
<dbReference type="Proteomes" id="UP000233750">
    <property type="component" value="Unassembled WGS sequence"/>
</dbReference>
<evidence type="ECO:0000313" key="2">
    <source>
        <dbReference type="EMBL" id="PKV99705.1"/>
    </source>
</evidence>
<feature type="region of interest" description="Disordered" evidence="1">
    <location>
        <begin position="1"/>
        <end position="66"/>
    </location>
</feature>
<organism evidence="2 3">
    <name type="scientific">Amycolatopsis echigonensis</name>
    <dbReference type="NCBI Taxonomy" id="2576905"/>
    <lineage>
        <taxon>Bacteria</taxon>
        <taxon>Bacillati</taxon>
        <taxon>Actinomycetota</taxon>
        <taxon>Actinomycetes</taxon>
        <taxon>Pseudonocardiales</taxon>
        <taxon>Pseudonocardiaceae</taxon>
        <taxon>Amycolatopsis</taxon>
    </lineage>
</organism>
<protein>
    <submittedName>
        <fullName evidence="2">Uncharacterized protein</fullName>
    </submittedName>
</protein>
<dbReference type="EMBL" id="PJMY01000002">
    <property type="protein sequence ID" value="PKV99705.1"/>
    <property type="molecule type" value="Genomic_DNA"/>
</dbReference>
<keyword evidence="3" id="KW-1185">Reference proteome</keyword>
<feature type="region of interest" description="Disordered" evidence="1">
    <location>
        <begin position="125"/>
        <end position="189"/>
    </location>
</feature>
<feature type="compositionally biased region" description="Basic and acidic residues" evidence="1">
    <location>
        <begin position="22"/>
        <end position="34"/>
    </location>
</feature>